<dbReference type="PROSITE" id="PS00202">
    <property type="entry name" value="RUBREDOXIN"/>
    <property type="match status" value="1"/>
</dbReference>
<evidence type="ECO:0000256" key="5">
    <source>
        <dbReference type="ARBA" id="ARBA00023004"/>
    </source>
</evidence>
<reference evidence="10 12" key="3">
    <citation type="submission" date="2017-05" db="EMBL/GenBank/DDBJ databases">
        <authorList>
            <person name="Song R."/>
            <person name="Chenine A.L."/>
            <person name="Ruprecht R.M."/>
        </authorList>
    </citation>
    <scope>NUCLEOTIDE SEQUENCE [LARGE SCALE GENOMIC DNA]</scope>
    <source>
        <strain evidence="10 12">KA00229</strain>
    </source>
</reference>
<dbReference type="EMBL" id="NFMF01000002">
    <property type="protein sequence ID" value="PNH22325.1"/>
    <property type="molecule type" value="Genomic_DNA"/>
</dbReference>
<protein>
    <recommendedName>
        <fullName evidence="6">Rubredoxin</fullName>
    </recommendedName>
</protein>
<dbReference type="InterPro" id="IPR024935">
    <property type="entry name" value="Rubredoxin_dom"/>
</dbReference>
<accession>A0A2J8BC51</accession>
<feature type="binding site" evidence="7">
    <location>
        <position position="42"/>
    </location>
    <ligand>
        <name>Fe cation</name>
        <dbReference type="ChEBI" id="CHEBI:24875"/>
    </ligand>
</feature>
<dbReference type="PRINTS" id="PR00163">
    <property type="entry name" value="RUBREDOXIN"/>
</dbReference>
<dbReference type="EMBL" id="LSDT01000029">
    <property type="protein sequence ID" value="KXB91546.1"/>
    <property type="molecule type" value="Genomic_DNA"/>
</dbReference>
<dbReference type="PATRIC" id="fig|1588748.3.peg.732"/>
<dbReference type="InterPro" id="IPR024922">
    <property type="entry name" value="Rubredoxin"/>
</dbReference>
<dbReference type="InterPro" id="IPR024934">
    <property type="entry name" value="Rubredoxin-like_dom"/>
</dbReference>
<comment type="similarity">
    <text evidence="1 6">Belongs to the rubredoxin family.</text>
</comment>
<reference evidence="11" key="2">
    <citation type="submission" date="2016-01" db="EMBL/GenBank/DDBJ databases">
        <authorList>
            <person name="Mitreva M."/>
            <person name="Pepin K.H."/>
            <person name="Mihindukulasuriya K.A."/>
            <person name="Fulton R."/>
            <person name="Fronick C."/>
            <person name="O'Laughlin M."/>
            <person name="Miner T."/>
            <person name="Herter B."/>
            <person name="Rosa B.A."/>
            <person name="Cordes M."/>
            <person name="Tomlinson C."/>
            <person name="Wollam A."/>
            <person name="Palsikar V.B."/>
            <person name="Mardis E.R."/>
            <person name="Wilson R.K."/>
        </authorList>
    </citation>
    <scope>NUCLEOTIDE SEQUENCE [LARGE SCALE GENOMIC DNA]</scope>
    <source>
        <strain evidence="11">KA00182</strain>
    </source>
</reference>
<dbReference type="AlphaFoldDB" id="A0A134CH45"/>
<keyword evidence="3 6" id="KW-0479">Metal-binding</keyword>
<dbReference type="GO" id="GO:0009055">
    <property type="term" value="F:electron transfer activity"/>
    <property type="evidence" value="ECO:0007669"/>
    <property type="project" value="InterPro"/>
</dbReference>
<feature type="domain" description="Rubredoxin-like" evidence="8">
    <location>
        <begin position="1"/>
        <end position="52"/>
    </location>
</feature>
<keyword evidence="11" id="KW-1185">Reference proteome</keyword>
<reference evidence="9" key="1">
    <citation type="submission" date="2016-01" db="EMBL/GenBank/DDBJ databases">
        <authorList>
            <person name="Oliw E.H."/>
        </authorList>
    </citation>
    <scope>NUCLEOTIDE SEQUENCE [LARGE SCALE GENOMIC DNA]</scope>
    <source>
        <strain evidence="9">KA00182</strain>
    </source>
</reference>
<dbReference type="InterPro" id="IPR018527">
    <property type="entry name" value="Rubredoxin_Fe_BS"/>
</dbReference>
<dbReference type="STRING" id="1588748.HMPREF3182_00768"/>
<evidence type="ECO:0000259" key="8">
    <source>
        <dbReference type="PROSITE" id="PS50903"/>
    </source>
</evidence>
<dbReference type="PANTHER" id="PTHR47627">
    <property type="entry name" value="RUBREDOXIN"/>
    <property type="match status" value="1"/>
</dbReference>
<dbReference type="SUPFAM" id="SSF57802">
    <property type="entry name" value="Rubredoxin-like"/>
    <property type="match status" value="1"/>
</dbReference>
<evidence type="ECO:0000256" key="6">
    <source>
        <dbReference type="PIRNR" id="PIRNR000071"/>
    </source>
</evidence>
<comment type="caution">
    <text evidence="9">The sequence shown here is derived from an EMBL/GenBank/DDBJ whole genome shotgun (WGS) entry which is preliminary data.</text>
</comment>
<feature type="binding site" evidence="7">
    <location>
        <position position="9"/>
    </location>
    <ligand>
        <name>Fe cation</name>
        <dbReference type="ChEBI" id="CHEBI:24875"/>
    </ligand>
</feature>
<dbReference type="Proteomes" id="UP000070160">
    <property type="component" value="Unassembled WGS sequence"/>
</dbReference>
<comment type="cofactor">
    <cofactor evidence="6 7">
        <name>Fe(3+)</name>
        <dbReference type="ChEBI" id="CHEBI:29034"/>
    </cofactor>
    <text evidence="6 7">Binds 1 Fe(3+) ion per subunit.</text>
</comment>
<dbReference type="RefSeq" id="WP_007393083.1">
    <property type="nucleotide sequence ID" value="NZ_KQ960941.1"/>
</dbReference>
<dbReference type="InterPro" id="IPR050526">
    <property type="entry name" value="Rubredoxin_ET"/>
</dbReference>
<dbReference type="PROSITE" id="PS50903">
    <property type="entry name" value="RUBREDOXIN_LIKE"/>
    <property type="match status" value="1"/>
</dbReference>
<evidence type="ECO:0000313" key="12">
    <source>
        <dbReference type="Proteomes" id="UP000242958"/>
    </source>
</evidence>
<evidence type="ECO:0000313" key="10">
    <source>
        <dbReference type="EMBL" id="PNH22325.1"/>
    </source>
</evidence>
<evidence type="ECO:0000256" key="3">
    <source>
        <dbReference type="ARBA" id="ARBA00022723"/>
    </source>
</evidence>
<feature type="binding site" evidence="7">
    <location>
        <position position="39"/>
    </location>
    <ligand>
        <name>Fe cation</name>
        <dbReference type="ChEBI" id="CHEBI:24875"/>
    </ligand>
</feature>
<accession>A0A134CH45</accession>
<dbReference type="GO" id="GO:0043448">
    <property type="term" value="P:alkane catabolic process"/>
    <property type="evidence" value="ECO:0007669"/>
    <property type="project" value="TreeGrafter"/>
</dbReference>
<gene>
    <name evidence="10" type="ORF">CAL30_01720</name>
    <name evidence="9" type="ORF">HMPREF3182_00768</name>
</gene>
<evidence type="ECO:0000313" key="11">
    <source>
        <dbReference type="Proteomes" id="UP000070160"/>
    </source>
</evidence>
<sequence>MDKYECTVCGYIYDEAEGDADNGISAGTKFADLAPDWMCPMCGADKGSFVKVD</sequence>
<evidence type="ECO:0000256" key="1">
    <source>
        <dbReference type="ARBA" id="ARBA00005337"/>
    </source>
</evidence>
<evidence type="ECO:0000256" key="7">
    <source>
        <dbReference type="PIRSR" id="PIRSR000071-1"/>
    </source>
</evidence>
<evidence type="ECO:0000256" key="4">
    <source>
        <dbReference type="ARBA" id="ARBA00022982"/>
    </source>
</evidence>
<proteinExistence type="inferred from homology"/>
<dbReference type="Proteomes" id="UP000242958">
    <property type="component" value="Unassembled WGS sequence"/>
</dbReference>
<feature type="binding site" evidence="7">
    <location>
        <position position="6"/>
    </location>
    <ligand>
        <name>Fe cation</name>
        <dbReference type="ChEBI" id="CHEBI:24875"/>
    </ligand>
</feature>
<dbReference type="GO" id="GO:0005506">
    <property type="term" value="F:iron ion binding"/>
    <property type="evidence" value="ECO:0007669"/>
    <property type="project" value="InterPro"/>
</dbReference>
<keyword evidence="5 6" id="KW-0408">Iron</keyword>
<dbReference type="PIRSF" id="PIRSF000071">
    <property type="entry name" value="Rubredoxin"/>
    <property type="match status" value="1"/>
</dbReference>
<evidence type="ECO:0000256" key="2">
    <source>
        <dbReference type="ARBA" id="ARBA00022448"/>
    </source>
</evidence>
<dbReference type="Gene3D" id="2.20.28.10">
    <property type="match status" value="1"/>
</dbReference>
<dbReference type="CDD" id="cd00730">
    <property type="entry name" value="rubredoxin"/>
    <property type="match status" value="1"/>
</dbReference>
<evidence type="ECO:0000313" key="9">
    <source>
        <dbReference type="EMBL" id="KXB91546.1"/>
    </source>
</evidence>
<keyword evidence="4 6" id="KW-0249">Electron transport</keyword>
<dbReference type="Pfam" id="PF00301">
    <property type="entry name" value="Rubredoxin"/>
    <property type="match status" value="1"/>
</dbReference>
<dbReference type="PANTHER" id="PTHR47627:SF1">
    <property type="entry name" value="RUBREDOXIN-1-RELATED"/>
    <property type="match status" value="1"/>
</dbReference>
<organism evidence="9 11">
    <name type="scientific">Megasphaera hutchinsoni</name>
    <dbReference type="NCBI Taxonomy" id="1588748"/>
    <lineage>
        <taxon>Bacteria</taxon>
        <taxon>Bacillati</taxon>
        <taxon>Bacillota</taxon>
        <taxon>Negativicutes</taxon>
        <taxon>Veillonellales</taxon>
        <taxon>Veillonellaceae</taxon>
        <taxon>Megasphaera</taxon>
    </lineage>
</organism>
<dbReference type="FunFam" id="2.20.28.10:FF:000001">
    <property type="entry name" value="Rubredoxin"/>
    <property type="match status" value="1"/>
</dbReference>
<keyword evidence="2 6" id="KW-0813">Transport</keyword>
<name>A0A134CH45_9FIRM</name>